<protein>
    <submittedName>
        <fullName evidence="1">Uncharacterized protein</fullName>
    </submittedName>
</protein>
<dbReference type="OrthoDB" id="262374at2"/>
<accession>A0A401UGF4</accession>
<dbReference type="AlphaFoldDB" id="A0A401UGF4"/>
<comment type="caution">
    <text evidence="1">The sequence shown here is derived from an EMBL/GenBank/DDBJ whole genome shotgun (WGS) entry which is preliminary data.</text>
</comment>
<proteinExistence type="predicted"/>
<dbReference type="Proteomes" id="UP000287872">
    <property type="component" value="Unassembled WGS sequence"/>
</dbReference>
<keyword evidence="2" id="KW-1185">Reference proteome</keyword>
<dbReference type="EMBL" id="BHYK01000001">
    <property type="protein sequence ID" value="GCD08618.1"/>
    <property type="molecule type" value="Genomic_DNA"/>
</dbReference>
<dbReference type="RefSeq" id="WP_124997247.1">
    <property type="nucleotide sequence ID" value="NZ_BHYK01000001.1"/>
</dbReference>
<organism evidence="1 2">
    <name type="scientific">Clostridium tagluense</name>
    <dbReference type="NCBI Taxonomy" id="360422"/>
    <lineage>
        <taxon>Bacteria</taxon>
        <taxon>Bacillati</taxon>
        <taxon>Bacillota</taxon>
        <taxon>Clostridia</taxon>
        <taxon>Eubacteriales</taxon>
        <taxon>Clostridiaceae</taxon>
        <taxon>Clostridium</taxon>
    </lineage>
</organism>
<evidence type="ECO:0000313" key="1">
    <source>
        <dbReference type="EMBL" id="GCD08618.1"/>
    </source>
</evidence>
<evidence type="ECO:0000313" key="2">
    <source>
        <dbReference type="Proteomes" id="UP000287872"/>
    </source>
</evidence>
<reference evidence="1 2" key="1">
    <citation type="submission" date="2018-11" db="EMBL/GenBank/DDBJ databases">
        <title>Genome sequencing and assembly of Clostridium tagluense strain A121.</title>
        <authorList>
            <person name="Murakami T."/>
            <person name="Segawa T."/>
            <person name="Shcherbakova V.A."/>
            <person name="Mori H."/>
            <person name="Yoshimura Y."/>
        </authorList>
    </citation>
    <scope>NUCLEOTIDE SEQUENCE [LARGE SCALE GENOMIC DNA]</scope>
    <source>
        <strain evidence="1 2">A121</strain>
    </source>
</reference>
<gene>
    <name evidence="1" type="ORF">Ctaglu_02410</name>
</gene>
<sequence length="277" mass="32260">MRLFGPTHEEVWKMLSADIEAEFIVKDSVFKNYEVIKKFHDWIIVLDTYNSHSRNEPVYTRVYCVFLNKSGFKFKVFGGHFNNYFPNFFDMQDIKVNYDDLSDKFIVRSNSDVAIKRFLQNNTIRELINTQLDIVLEIVSEQVCQSPAKTESTISVKIPGIIKNNEVLKELFELIGESLLEIENINNEFENLQFNNFTHFDVIKNSVKNTIFESDSYTKLSKDIIDNVNKVIDNTIHHQSHIKDAGGRDLLVRKKITNKNGTNEISYTENGNKEIKK</sequence>
<name>A0A401UGF4_9CLOT</name>